<dbReference type="AlphaFoldDB" id="A0A1F7IAA5"/>
<dbReference type="GO" id="GO:0016740">
    <property type="term" value="F:transferase activity"/>
    <property type="evidence" value="ECO:0007669"/>
    <property type="project" value="UniProtKB-KW"/>
</dbReference>
<dbReference type="Gene3D" id="2.160.10.10">
    <property type="entry name" value="Hexapeptide repeat proteins"/>
    <property type="match status" value="1"/>
</dbReference>
<gene>
    <name evidence="3" type="ORF">A2954_02765</name>
</gene>
<keyword evidence="1 3" id="KW-0808">Transferase</keyword>
<keyword evidence="2" id="KW-0677">Repeat</keyword>
<comment type="caution">
    <text evidence="3">The sequence shown here is derived from an EMBL/GenBank/DDBJ whole genome shotgun (WGS) entry which is preliminary data.</text>
</comment>
<dbReference type="SUPFAM" id="SSF51161">
    <property type="entry name" value="Trimeric LpxA-like enzymes"/>
    <property type="match status" value="1"/>
</dbReference>
<dbReference type="STRING" id="1802056.A2954_02765"/>
<evidence type="ECO:0000313" key="4">
    <source>
        <dbReference type="Proteomes" id="UP000177698"/>
    </source>
</evidence>
<sequence>MHYLKLNKINNFFVHDTAEVSSEAEISKGAKIWHYCQIRAGVKIGENCILGKNVYIDFGVKIGDNCKIQNNCSIYHGAVIEDGVFIGPHVVLTNDNNPRAINPDGSLKSADQWKVGKIIVKSGASIGANSVVLPNVTIGRFALIGAGSVVTKNVQDYSLVYGNPAQKYGKVDKLGNISRINK</sequence>
<dbReference type="CDD" id="cd03358">
    <property type="entry name" value="LbH_WxcM_N_like"/>
    <property type="match status" value="1"/>
</dbReference>
<evidence type="ECO:0000256" key="2">
    <source>
        <dbReference type="ARBA" id="ARBA00022737"/>
    </source>
</evidence>
<dbReference type="Pfam" id="PF14602">
    <property type="entry name" value="Hexapep_2"/>
    <property type="match status" value="1"/>
</dbReference>
<dbReference type="Pfam" id="PF00132">
    <property type="entry name" value="Hexapep"/>
    <property type="match status" value="1"/>
</dbReference>
<dbReference type="PROSITE" id="PS00101">
    <property type="entry name" value="HEXAPEP_TRANSFERASES"/>
    <property type="match status" value="1"/>
</dbReference>
<dbReference type="EMBL" id="MGAG01000026">
    <property type="protein sequence ID" value="OGK40300.1"/>
    <property type="molecule type" value="Genomic_DNA"/>
</dbReference>
<reference evidence="3 4" key="1">
    <citation type="journal article" date="2016" name="Nat. Commun.">
        <title>Thousands of microbial genomes shed light on interconnected biogeochemical processes in an aquifer system.</title>
        <authorList>
            <person name="Anantharaman K."/>
            <person name="Brown C.T."/>
            <person name="Hug L.A."/>
            <person name="Sharon I."/>
            <person name="Castelle C.J."/>
            <person name="Probst A.J."/>
            <person name="Thomas B.C."/>
            <person name="Singh A."/>
            <person name="Wilkins M.J."/>
            <person name="Karaoz U."/>
            <person name="Brodie E.L."/>
            <person name="Williams K.H."/>
            <person name="Hubbard S.S."/>
            <person name="Banfield J.F."/>
        </authorList>
    </citation>
    <scope>NUCLEOTIDE SEQUENCE [LARGE SCALE GENOMIC DNA]</scope>
</reference>
<name>A0A1F7IAA5_9BACT</name>
<dbReference type="InterPro" id="IPR050179">
    <property type="entry name" value="Trans_hexapeptide_repeat"/>
</dbReference>
<dbReference type="InterPro" id="IPR018357">
    <property type="entry name" value="Hexapep_transf_CS"/>
</dbReference>
<evidence type="ECO:0000256" key="1">
    <source>
        <dbReference type="ARBA" id="ARBA00022679"/>
    </source>
</evidence>
<proteinExistence type="predicted"/>
<dbReference type="Proteomes" id="UP000177698">
    <property type="component" value="Unassembled WGS sequence"/>
</dbReference>
<accession>A0A1F7IAA5</accession>
<dbReference type="InterPro" id="IPR001451">
    <property type="entry name" value="Hexapep"/>
</dbReference>
<dbReference type="InterPro" id="IPR011004">
    <property type="entry name" value="Trimer_LpxA-like_sf"/>
</dbReference>
<protein>
    <submittedName>
        <fullName evidence="3">Transferase</fullName>
    </submittedName>
</protein>
<dbReference type="PANTHER" id="PTHR43300:SF4">
    <property type="entry name" value="ACYL-[ACYL-CARRIER-PROTEIN]--UDP-N-ACETYLGLUCOSAMINE O-ACYLTRANSFERASE"/>
    <property type="match status" value="1"/>
</dbReference>
<evidence type="ECO:0000313" key="3">
    <source>
        <dbReference type="EMBL" id="OGK40300.1"/>
    </source>
</evidence>
<organism evidence="3 4">
    <name type="scientific">Candidatus Roizmanbacteria bacterium RIFCSPLOWO2_01_FULL_37_12</name>
    <dbReference type="NCBI Taxonomy" id="1802056"/>
    <lineage>
        <taxon>Bacteria</taxon>
        <taxon>Candidatus Roizmaniibacteriota</taxon>
    </lineage>
</organism>
<dbReference type="PANTHER" id="PTHR43300">
    <property type="entry name" value="ACETYLTRANSFERASE"/>
    <property type="match status" value="1"/>
</dbReference>